<dbReference type="AlphaFoldDB" id="A0AAN9A8A6"/>
<protein>
    <submittedName>
        <fullName evidence="1">Uncharacterized protein</fullName>
    </submittedName>
</protein>
<gene>
    <name evidence="1" type="ORF">SK128_026509</name>
</gene>
<keyword evidence="2" id="KW-1185">Reference proteome</keyword>
<accession>A0AAN9A8A6</accession>
<dbReference type="EMBL" id="JAXCGZ010008202">
    <property type="protein sequence ID" value="KAK7077844.1"/>
    <property type="molecule type" value="Genomic_DNA"/>
</dbReference>
<sequence length="75" mass="8177">MLARLLEYLNNMSCVYTSIADYYDVSAFIVAREYDISAFLIGDASTYFGGGEVDVTFFEGGGGDVNAFIGVDHNK</sequence>
<reference evidence="1 2" key="1">
    <citation type="submission" date="2023-11" db="EMBL/GenBank/DDBJ databases">
        <title>Halocaridina rubra genome assembly.</title>
        <authorList>
            <person name="Smith C."/>
        </authorList>
    </citation>
    <scope>NUCLEOTIDE SEQUENCE [LARGE SCALE GENOMIC DNA]</scope>
    <source>
        <strain evidence="1">EP-1</strain>
        <tissue evidence="1">Whole</tissue>
    </source>
</reference>
<evidence type="ECO:0000313" key="1">
    <source>
        <dbReference type="EMBL" id="KAK7077844.1"/>
    </source>
</evidence>
<comment type="caution">
    <text evidence="1">The sequence shown here is derived from an EMBL/GenBank/DDBJ whole genome shotgun (WGS) entry which is preliminary data.</text>
</comment>
<dbReference type="Proteomes" id="UP001381693">
    <property type="component" value="Unassembled WGS sequence"/>
</dbReference>
<name>A0AAN9A8A6_HALRR</name>
<evidence type="ECO:0000313" key="2">
    <source>
        <dbReference type="Proteomes" id="UP001381693"/>
    </source>
</evidence>
<organism evidence="1 2">
    <name type="scientific">Halocaridina rubra</name>
    <name type="common">Hawaiian red shrimp</name>
    <dbReference type="NCBI Taxonomy" id="373956"/>
    <lineage>
        <taxon>Eukaryota</taxon>
        <taxon>Metazoa</taxon>
        <taxon>Ecdysozoa</taxon>
        <taxon>Arthropoda</taxon>
        <taxon>Crustacea</taxon>
        <taxon>Multicrustacea</taxon>
        <taxon>Malacostraca</taxon>
        <taxon>Eumalacostraca</taxon>
        <taxon>Eucarida</taxon>
        <taxon>Decapoda</taxon>
        <taxon>Pleocyemata</taxon>
        <taxon>Caridea</taxon>
        <taxon>Atyoidea</taxon>
        <taxon>Atyidae</taxon>
        <taxon>Halocaridina</taxon>
    </lineage>
</organism>
<proteinExistence type="predicted"/>